<organism evidence="3 4">
    <name type="scientific">Centaurea solstitialis</name>
    <name type="common">yellow star-thistle</name>
    <dbReference type="NCBI Taxonomy" id="347529"/>
    <lineage>
        <taxon>Eukaryota</taxon>
        <taxon>Viridiplantae</taxon>
        <taxon>Streptophyta</taxon>
        <taxon>Embryophyta</taxon>
        <taxon>Tracheophyta</taxon>
        <taxon>Spermatophyta</taxon>
        <taxon>Magnoliopsida</taxon>
        <taxon>eudicotyledons</taxon>
        <taxon>Gunneridae</taxon>
        <taxon>Pentapetalae</taxon>
        <taxon>asterids</taxon>
        <taxon>campanulids</taxon>
        <taxon>Asterales</taxon>
        <taxon>Asteraceae</taxon>
        <taxon>Carduoideae</taxon>
        <taxon>Cardueae</taxon>
        <taxon>Centaureinae</taxon>
        <taxon>Centaurea</taxon>
    </lineage>
</organism>
<accession>A0AA38SV90</accession>
<sequence>MLKVSPWKGIMRFDKRGKLSPRFVGPFPIKEKVGEVAYKLKLPEELWSIHNTYHVSNLRKCLADERTTISLKDVQVDERLNYIEELQLILDKEVRKITTMSRSKTILELDTKPLLMHKASIEVDKKTNMKFLKHKSLIRPRVADPWEGSGRHCDLFSWELTRDRIIGISSSHRGAGSTVRSKVITLVKVQWKFHKGQHATWESEIEMKANDWRPTIRTAQNSDSVRTADKMIRGSVDKGKGHA</sequence>
<dbReference type="PANTHER" id="PTHR46148">
    <property type="entry name" value="CHROMO DOMAIN-CONTAINING PROTEIN"/>
    <property type="match status" value="1"/>
</dbReference>
<evidence type="ECO:0000313" key="4">
    <source>
        <dbReference type="Proteomes" id="UP001172457"/>
    </source>
</evidence>
<reference evidence="3" key="1">
    <citation type="submission" date="2023-03" db="EMBL/GenBank/DDBJ databases">
        <title>Chromosome-scale reference genome and RAD-based genetic map of yellow starthistle (Centaurea solstitialis) reveal putative structural variation and QTLs associated with invader traits.</title>
        <authorList>
            <person name="Reatini B."/>
            <person name="Cang F.A."/>
            <person name="Jiang Q."/>
            <person name="Mckibben M.T.W."/>
            <person name="Barker M.S."/>
            <person name="Rieseberg L.H."/>
            <person name="Dlugosch K.M."/>
        </authorList>
    </citation>
    <scope>NUCLEOTIDE SEQUENCE</scope>
    <source>
        <strain evidence="3">CAN-66</strain>
        <tissue evidence="3">Leaf</tissue>
    </source>
</reference>
<proteinExistence type="predicted"/>
<feature type="compositionally biased region" description="Basic and acidic residues" evidence="1">
    <location>
        <begin position="226"/>
        <end position="243"/>
    </location>
</feature>
<dbReference type="InterPro" id="IPR056924">
    <property type="entry name" value="SH3_Tf2-1"/>
</dbReference>
<comment type="caution">
    <text evidence="3">The sequence shown here is derived from an EMBL/GenBank/DDBJ whole genome shotgun (WGS) entry which is preliminary data.</text>
</comment>
<evidence type="ECO:0000256" key="1">
    <source>
        <dbReference type="SAM" id="MobiDB-lite"/>
    </source>
</evidence>
<dbReference type="EMBL" id="JARYMX010000006">
    <property type="protein sequence ID" value="KAJ9545508.1"/>
    <property type="molecule type" value="Genomic_DNA"/>
</dbReference>
<evidence type="ECO:0000313" key="3">
    <source>
        <dbReference type="EMBL" id="KAJ9545508.1"/>
    </source>
</evidence>
<keyword evidence="4" id="KW-1185">Reference proteome</keyword>
<feature type="domain" description="Tf2-1-like SH3-like" evidence="2">
    <location>
        <begin position="1"/>
        <end position="61"/>
    </location>
</feature>
<feature type="region of interest" description="Disordered" evidence="1">
    <location>
        <begin position="220"/>
        <end position="243"/>
    </location>
</feature>
<dbReference type="AlphaFoldDB" id="A0AA38SV90"/>
<gene>
    <name evidence="3" type="ORF">OSB04_025215</name>
</gene>
<dbReference type="Pfam" id="PF24626">
    <property type="entry name" value="SH3_Tf2-1"/>
    <property type="match status" value="1"/>
</dbReference>
<dbReference type="Proteomes" id="UP001172457">
    <property type="component" value="Chromosome 6"/>
</dbReference>
<evidence type="ECO:0000259" key="2">
    <source>
        <dbReference type="Pfam" id="PF24626"/>
    </source>
</evidence>
<name>A0AA38SV90_9ASTR</name>
<dbReference type="PANTHER" id="PTHR46148:SF57">
    <property type="entry name" value="OS12G0499874 PROTEIN"/>
    <property type="match status" value="1"/>
</dbReference>
<protein>
    <recommendedName>
        <fullName evidence="2">Tf2-1-like SH3-like domain-containing protein</fullName>
    </recommendedName>
</protein>